<dbReference type="GO" id="GO:0005737">
    <property type="term" value="C:cytoplasm"/>
    <property type="evidence" value="ECO:0007669"/>
    <property type="project" value="UniProtKB-SubCell"/>
</dbReference>
<dbReference type="eggNOG" id="KOG0182">
    <property type="taxonomic scope" value="Eukaryota"/>
</dbReference>
<dbReference type="OrthoDB" id="431557at2759"/>
<dbReference type="Pfam" id="PF00227">
    <property type="entry name" value="Proteasome"/>
    <property type="match status" value="1"/>
</dbReference>
<evidence type="ECO:0000256" key="1">
    <source>
        <dbReference type="ARBA" id="ARBA00004123"/>
    </source>
</evidence>
<dbReference type="Gene3D" id="3.60.20.10">
    <property type="entry name" value="Glutamine Phosphoribosylpyrophosphate, subunit 1, domain 1"/>
    <property type="match status" value="1"/>
</dbReference>
<feature type="domain" description="Proteasome alpha-type subunits" evidence="7">
    <location>
        <begin position="7"/>
        <end position="29"/>
    </location>
</feature>
<dbReference type="GO" id="GO:0005634">
    <property type="term" value="C:nucleus"/>
    <property type="evidence" value="ECO:0007669"/>
    <property type="project" value="UniProtKB-SubCell"/>
</dbReference>
<evidence type="ECO:0000256" key="6">
    <source>
        <dbReference type="PROSITE-ProRule" id="PRU00808"/>
    </source>
</evidence>
<dbReference type="OMA" id="YGYDMPV"/>
<keyword evidence="9" id="KW-1185">Reference proteome</keyword>
<dbReference type="GeneID" id="18260430"/>
<reference evidence="8 9" key="1">
    <citation type="journal article" date="2011" name="Cell">
        <title>Insight into structure and assembly of the nuclear pore complex by utilizing the genome of a eukaryotic thermophile.</title>
        <authorList>
            <person name="Amlacher S."/>
            <person name="Sarges P."/>
            <person name="Flemming D."/>
            <person name="van Noort V."/>
            <person name="Kunze R."/>
            <person name="Devos D.P."/>
            <person name="Arumugam M."/>
            <person name="Bork P."/>
            <person name="Hurt E."/>
        </authorList>
    </citation>
    <scope>NUCLEOTIDE SEQUENCE [LARGE SCALE GENOMIC DNA]</scope>
    <source>
        <strain evidence="9">DSM 1495 / CBS 144.50 / IMI 039719</strain>
    </source>
</reference>
<dbReference type="SUPFAM" id="SSF56235">
    <property type="entry name" value="N-terminal nucleophile aminohydrolases (Ntn hydrolases)"/>
    <property type="match status" value="1"/>
</dbReference>
<dbReference type="Pfam" id="PF10584">
    <property type="entry name" value="Proteasome_A_N"/>
    <property type="match status" value="1"/>
</dbReference>
<dbReference type="AlphaFoldDB" id="G0SEJ0"/>
<dbReference type="InterPro" id="IPR001353">
    <property type="entry name" value="Proteasome_sua/b"/>
</dbReference>
<evidence type="ECO:0000313" key="9">
    <source>
        <dbReference type="Proteomes" id="UP000008066"/>
    </source>
</evidence>
<dbReference type="RefSeq" id="XP_006696698.1">
    <property type="nucleotide sequence ID" value="XM_006696635.1"/>
</dbReference>
<dbReference type="GO" id="GO:0006511">
    <property type="term" value="P:ubiquitin-dependent protein catabolic process"/>
    <property type="evidence" value="ECO:0007669"/>
    <property type="project" value="InterPro"/>
</dbReference>
<evidence type="ECO:0000256" key="5">
    <source>
        <dbReference type="ARBA" id="ARBA00023242"/>
    </source>
</evidence>
<evidence type="ECO:0000256" key="2">
    <source>
        <dbReference type="ARBA" id="ARBA00004496"/>
    </source>
</evidence>
<dbReference type="MEROPS" id="T01.971"/>
<dbReference type="InterPro" id="IPR000426">
    <property type="entry name" value="Proteasome_asu_N"/>
</dbReference>
<accession>G0SEJ0</accession>
<keyword evidence="4 6" id="KW-0647">Proteasome</keyword>
<evidence type="ECO:0000256" key="3">
    <source>
        <dbReference type="ARBA" id="ARBA00022490"/>
    </source>
</evidence>
<dbReference type="EMDB" id="EMD-15397"/>
<evidence type="ECO:0000259" key="7">
    <source>
        <dbReference type="SMART" id="SM00948"/>
    </source>
</evidence>
<dbReference type="HOGENOM" id="CLU_035750_4_1_1"/>
<dbReference type="GO" id="GO:0019773">
    <property type="term" value="C:proteasome core complex, alpha-subunit complex"/>
    <property type="evidence" value="ECO:0007669"/>
    <property type="project" value="UniProtKB-UniRule"/>
</dbReference>
<dbReference type="PANTHER" id="PTHR11599">
    <property type="entry name" value="PROTEASOME SUBUNIT ALPHA/BETA"/>
    <property type="match status" value="1"/>
</dbReference>
<dbReference type="InterPro" id="IPR050115">
    <property type="entry name" value="Proteasome_alpha"/>
</dbReference>
<evidence type="ECO:0000256" key="4">
    <source>
        <dbReference type="ARBA" id="ARBA00022942"/>
    </source>
</evidence>
<proteinExistence type="inferred from homology"/>
<keyword evidence="5" id="KW-0539">Nucleus</keyword>
<comment type="similarity">
    <text evidence="6">Belongs to the peptidase T1A family.</text>
</comment>
<dbReference type="EMBL" id="GL988046">
    <property type="protein sequence ID" value="EGS18367.1"/>
    <property type="molecule type" value="Genomic_DNA"/>
</dbReference>
<dbReference type="PROSITE" id="PS51475">
    <property type="entry name" value="PROTEASOME_ALPHA_2"/>
    <property type="match status" value="1"/>
</dbReference>
<dbReference type="CDD" id="cd03754">
    <property type="entry name" value="proteasome_alpha_type_6"/>
    <property type="match status" value="1"/>
</dbReference>
<keyword evidence="3" id="KW-0963">Cytoplasm</keyword>
<dbReference type="InterPro" id="IPR023332">
    <property type="entry name" value="Proteasome_alpha-type"/>
</dbReference>
<sequence>MAGNAGYDRHITIFSEQGRLYQVEYAFKAITAANIMSIGVRGKDCAVVLSQKKVPDKLIDPSSVTHIFQISPSIGCVITGSIADARAWAQRAQSEAAEFKYKYGYEMPCDALAKRLANISQVYTQRAYMRPYGIATTLIGMDEEFGPQLFKCDPAGYYIGYKGTAAGPKQQEAINHLEKKLKNKDYAPGDWKEVVELAITTLSTVLSMDFKKTEIEIGIVGGPRPDGKPGTYRGFRTLTEDEIDERLQAIAEKD</sequence>
<evidence type="ECO:0000313" key="8">
    <source>
        <dbReference type="EMBL" id="EGS18367.1"/>
    </source>
</evidence>
<comment type="subcellular location">
    <subcellularLocation>
        <location evidence="2">Cytoplasm</location>
    </subcellularLocation>
    <subcellularLocation>
        <location evidence="1">Nucleus</location>
    </subcellularLocation>
</comment>
<dbReference type="Proteomes" id="UP000008066">
    <property type="component" value="Unassembled WGS sequence"/>
</dbReference>
<gene>
    <name evidence="8" type="ORF">CTHT_0063920</name>
</gene>
<organism evidence="9">
    <name type="scientific">Chaetomium thermophilum (strain DSM 1495 / CBS 144.50 / IMI 039719)</name>
    <name type="common">Thermochaetoides thermophila</name>
    <dbReference type="NCBI Taxonomy" id="759272"/>
    <lineage>
        <taxon>Eukaryota</taxon>
        <taxon>Fungi</taxon>
        <taxon>Dikarya</taxon>
        <taxon>Ascomycota</taxon>
        <taxon>Pezizomycotina</taxon>
        <taxon>Sordariomycetes</taxon>
        <taxon>Sordariomycetidae</taxon>
        <taxon>Sordariales</taxon>
        <taxon>Chaetomiaceae</taxon>
        <taxon>Thermochaetoides</taxon>
    </lineage>
</organism>
<dbReference type="KEGG" id="cthr:CTHT_0063920"/>
<dbReference type="InterPro" id="IPR029055">
    <property type="entry name" value="Ntn_hydrolases_N"/>
</dbReference>
<dbReference type="STRING" id="759272.G0SEJ0"/>
<protein>
    <recommendedName>
        <fullName evidence="7">Proteasome alpha-type subunits domain-containing protein</fullName>
    </recommendedName>
</protein>
<dbReference type="FunFam" id="3.60.20.10:FF:000026">
    <property type="entry name" value="Proteasome subunit alpha type-1"/>
    <property type="match status" value="1"/>
</dbReference>
<dbReference type="InterPro" id="IPR034642">
    <property type="entry name" value="Proteasome_subunit_alpha6"/>
</dbReference>
<name>G0SEJ0_CHATD</name>
<dbReference type="SMART" id="SM00948">
    <property type="entry name" value="Proteasome_A_N"/>
    <property type="match status" value="1"/>
</dbReference>